<dbReference type="InterPro" id="IPR011650">
    <property type="entry name" value="Peptidase_M20_dimer"/>
</dbReference>
<keyword evidence="1" id="KW-0479">Metal-binding</keyword>
<keyword evidence="3" id="KW-0378">Hydrolase</keyword>
<dbReference type="InterPro" id="IPR002933">
    <property type="entry name" value="Peptidase_M20"/>
</dbReference>
<sequence length="378" mass="41202">MKAAVQEVKPIVEEVFQHLHTHPEISWKEVETTNYLKEFLEREGIEVETFPDSTGLVATMGTGKPCVGLRADIDALWQEVDGEYQANHSCGHDAHMTLAIGALLVLKKLGIPEKGRLKVIFQPAEEKGTGALSLIEKGIVDDIDYLYGVHLRPVQEVEDGYASPAILHGSAQTINGQIKGTDAHGARPQEGQNAIEVMALLVQSIRSIHINPMVPHSAKMTMFQAGGESANIIPGNAVFSIDVRAQTNEVMDKLSCQVTKAIESIANLAGVMIPYEVSDEIAAAEVDETAVELMAQSIEETVGQDFLVPPIVTPGGEDFHFYTLKRPSVKATMLGLGCGLTPGLHHPKMTFNRDSLTTGIEILARTVQHTFERLEKRK</sequence>
<feature type="binding site" evidence="1">
    <location>
        <position position="150"/>
    </location>
    <ligand>
        <name>Mn(2+)</name>
        <dbReference type="ChEBI" id="CHEBI:29035"/>
        <label>2</label>
    </ligand>
</feature>
<feature type="domain" description="Peptidase M20 dimerisation" evidence="2">
    <location>
        <begin position="177"/>
        <end position="265"/>
    </location>
</feature>
<feature type="binding site" evidence="1">
    <location>
        <position position="126"/>
    </location>
    <ligand>
        <name>Mn(2+)</name>
        <dbReference type="ChEBI" id="CHEBI:29035"/>
        <label>2</label>
    </ligand>
</feature>
<comment type="cofactor">
    <cofactor evidence="1">
        <name>Mn(2+)</name>
        <dbReference type="ChEBI" id="CHEBI:29035"/>
    </cofactor>
    <text evidence="1">The Mn(2+) ion enhances activity.</text>
</comment>
<feature type="binding site" evidence="1">
    <location>
        <position position="345"/>
    </location>
    <ligand>
        <name>Mn(2+)</name>
        <dbReference type="ChEBI" id="CHEBI:29035"/>
        <label>2</label>
    </ligand>
</feature>
<dbReference type="PIRSF" id="PIRSF005962">
    <property type="entry name" value="Pept_M20D_amidohydro"/>
    <property type="match status" value="1"/>
</dbReference>
<evidence type="ECO:0000313" key="3">
    <source>
        <dbReference type="EMBL" id="RNF39571.1"/>
    </source>
</evidence>
<dbReference type="Gene3D" id="3.40.630.10">
    <property type="entry name" value="Zn peptidases"/>
    <property type="match status" value="1"/>
</dbReference>
<evidence type="ECO:0000256" key="1">
    <source>
        <dbReference type="PIRSR" id="PIRSR005962-1"/>
    </source>
</evidence>
<feature type="binding site" evidence="1">
    <location>
        <position position="92"/>
    </location>
    <ligand>
        <name>Mn(2+)</name>
        <dbReference type="ChEBI" id="CHEBI:29035"/>
        <label>2</label>
    </ligand>
</feature>
<dbReference type="NCBIfam" id="TIGR01891">
    <property type="entry name" value="amidohydrolases"/>
    <property type="match status" value="1"/>
</dbReference>
<evidence type="ECO:0000313" key="4">
    <source>
        <dbReference type="Proteomes" id="UP000275473"/>
    </source>
</evidence>
<dbReference type="Gene3D" id="3.30.70.360">
    <property type="match status" value="1"/>
</dbReference>
<dbReference type="SUPFAM" id="SSF53187">
    <property type="entry name" value="Zn-dependent exopeptidases"/>
    <property type="match status" value="1"/>
</dbReference>
<dbReference type="InterPro" id="IPR037484">
    <property type="entry name" value="AmhX-like"/>
</dbReference>
<evidence type="ECO:0000259" key="2">
    <source>
        <dbReference type="Pfam" id="PF07687"/>
    </source>
</evidence>
<comment type="caution">
    <text evidence="3">The sequence shown here is derived from an EMBL/GenBank/DDBJ whole genome shotgun (WGS) entry which is preliminary data.</text>
</comment>
<organism evidence="3 4">
    <name type="scientific">Planococcus salinus</name>
    <dbReference type="NCBI Taxonomy" id="1848460"/>
    <lineage>
        <taxon>Bacteria</taxon>
        <taxon>Bacillati</taxon>
        <taxon>Bacillota</taxon>
        <taxon>Bacilli</taxon>
        <taxon>Bacillales</taxon>
        <taxon>Caryophanaceae</taxon>
        <taxon>Planococcus</taxon>
    </lineage>
</organism>
<gene>
    <name evidence="3" type="ORF">EEX84_08840</name>
</gene>
<dbReference type="AlphaFoldDB" id="A0A3M8P820"/>
<accession>A0A3M8P820</accession>
<dbReference type="CDD" id="cd08018">
    <property type="entry name" value="M20_Acy1_amhX-like"/>
    <property type="match status" value="1"/>
</dbReference>
<dbReference type="GO" id="GO:0016787">
    <property type="term" value="F:hydrolase activity"/>
    <property type="evidence" value="ECO:0007669"/>
    <property type="project" value="UniProtKB-KW"/>
</dbReference>
<name>A0A3M8P820_9BACL</name>
<dbReference type="Proteomes" id="UP000275473">
    <property type="component" value="Unassembled WGS sequence"/>
</dbReference>
<dbReference type="RefSeq" id="WP_123165271.1">
    <property type="nucleotide sequence ID" value="NZ_RIAX01000005.1"/>
</dbReference>
<dbReference type="SUPFAM" id="SSF55031">
    <property type="entry name" value="Bacterial exopeptidase dimerisation domain"/>
    <property type="match status" value="1"/>
</dbReference>
<feature type="binding site" evidence="1">
    <location>
        <position position="90"/>
    </location>
    <ligand>
        <name>Mn(2+)</name>
        <dbReference type="ChEBI" id="CHEBI:29035"/>
        <label>2</label>
    </ligand>
</feature>
<keyword evidence="1" id="KW-0464">Manganese</keyword>
<dbReference type="Pfam" id="PF01546">
    <property type="entry name" value="Peptidase_M20"/>
    <property type="match status" value="1"/>
</dbReference>
<dbReference type="Pfam" id="PF07687">
    <property type="entry name" value="M20_dimer"/>
    <property type="match status" value="1"/>
</dbReference>
<dbReference type="PANTHER" id="PTHR11014:SF122">
    <property type="entry name" value="AMIDOHYDROLASE AMHX"/>
    <property type="match status" value="1"/>
</dbReference>
<dbReference type="EMBL" id="RIAX01000005">
    <property type="protein sequence ID" value="RNF39571.1"/>
    <property type="molecule type" value="Genomic_DNA"/>
</dbReference>
<dbReference type="GO" id="GO:0046872">
    <property type="term" value="F:metal ion binding"/>
    <property type="evidence" value="ECO:0007669"/>
    <property type="project" value="UniProtKB-KW"/>
</dbReference>
<keyword evidence="4" id="KW-1185">Reference proteome</keyword>
<dbReference type="PANTHER" id="PTHR11014">
    <property type="entry name" value="PEPTIDASE M20 FAMILY MEMBER"/>
    <property type="match status" value="1"/>
</dbReference>
<dbReference type="OrthoDB" id="2416606at2"/>
<reference evidence="3 4" key="1">
    <citation type="journal article" date="2018" name="Int. J. Syst. Evol. Microbiol.">
        <title>Planococcus salinus sp. nov., a moderately halophilic bacterium isolated from a saline-alkali soil.</title>
        <authorList>
            <person name="Gan L."/>
        </authorList>
    </citation>
    <scope>NUCLEOTIDE SEQUENCE [LARGE SCALE GENOMIC DNA]</scope>
    <source>
        <strain evidence="3 4">LCB217</strain>
    </source>
</reference>
<protein>
    <submittedName>
        <fullName evidence="3">Amidohydrolase</fullName>
    </submittedName>
</protein>
<dbReference type="InterPro" id="IPR017439">
    <property type="entry name" value="Amidohydrolase"/>
</dbReference>
<dbReference type="InterPro" id="IPR036264">
    <property type="entry name" value="Bact_exopeptidase_dim_dom"/>
</dbReference>
<proteinExistence type="predicted"/>